<evidence type="ECO:0000256" key="1">
    <source>
        <dbReference type="ARBA" id="ARBA00006484"/>
    </source>
</evidence>
<dbReference type="PRINTS" id="PR00081">
    <property type="entry name" value="GDHRDH"/>
</dbReference>
<comment type="similarity">
    <text evidence="1">Belongs to the short-chain dehydrogenases/reductases (SDR) family.</text>
</comment>
<dbReference type="Gene3D" id="3.40.50.720">
    <property type="entry name" value="NAD(P)-binding Rossmann-like Domain"/>
    <property type="match status" value="1"/>
</dbReference>
<dbReference type="Proteomes" id="UP000001402">
    <property type="component" value="Chromosome"/>
</dbReference>
<dbReference type="CDD" id="cd05233">
    <property type="entry name" value="SDR_c"/>
    <property type="match status" value="1"/>
</dbReference>
<dbReference type="PANTHER" id="PTHR44196">
    <property type="entry name" value="DEHYDROGENASE/REDUCTASE SDR FAMILY MEMBER 7B"/>
    <property type="match status" value="1"/>
</dbReference>
<reference evidence="3" key="1">
    <citation type="submission" date="2010-12" db="EMBL/GenBank/DDBJ databases">
        <title>Complete sequence of Rhodopseudomonas palustris DX-1.</title>
        <authorList>
            <consortium name="US DOE Joint Genome Institute"/>
            <person name="Lucas S."/>
            <person name="Copeland A."/>
            <person name="Lapidus A."/>
            <person name="Cheng J.-F."/>
            <person name="Goodwin L."/>
            <person name="Pitluck S."/>
            <person name="Misra M."/>
            <person name="Chertkov O."/>
            <person name="Detter J.C."/>
            <person name="Han C."/>
            <person name="Tapia R."/>
            <person name="Land M."/>
            <person name="Hauser L."/>
            <person name="Kyrpides N."/>
            <person name="Ivanova N."/>
            <person name="Ovchinnikova G."/>
            <person name="Logan B."/>
            <person name="Oda Y."/>
            <person name="Harwood C."/>
            <person name="Woyke T."/>
        </authorList>
    </citation>
    <scope>NUCLEOTIDE SEQUENCE [LARGE SCALE GENOMIC DNA]</scope>
    <source>
        <strain evidence="3">DX-1</strain>
    </source>
</reference>
<dbReference type="HOGENOM" id="CLU_010194_2_1_5"/>
<evidence type="ECO:0000313" key="3">
    <source>
        <dbReference type="EMBL" id="ADU45652.1"/>
    </source>
</evidence>
<dbReference type="EMBL" id="CP002418">
    <property type="protein sequence ID" value="ADU45652.1"/>
    <property type="molecule type" value="Genomic_DNA"/>
</dbReference>
<sequence length="261" mass="27307">MTEQRPFAVVTGASTGIGFELAKCCAQGGFDLLIVADEPEVEMAAAELRASGVSIEAVQADLSTADGVDSLVAATKGRQVDALLANAGRGLGHAFLDQDIDAARHVIDTNVTGTVLLVHRVGNDMRRRNSGRILITGSVAGFTPGSFQAVYNATKSFLNSFSFALRDELKDTEVTVTCLMPGPTETAFFRRADLLDTAVGTAEKDDAGEVARIGFDAMMNGEGDVVSGWKNKLQTAAASVIPSGVLASQHRKMAEPGSAKS</sequence>
<dbReference type="GO" id="GO:0016020">
    <property type="term" value="C:membrane"/>
    <property type="evidence" value="ECO:0007669"/>
    <property type="project" value="TreeGrafter"/>
</dbReference>
<dbReference type="OrthoDB" id="9808814at2"/>
<dbReference type="BioCyc" id="RPAL652103:RPDX1_RS20210-MONOMER"/>
<dbReference type="PANTHER" id="PTHR44196:SF2">
    <property type="entry name" value="SHORT-CHAIN DEHYDROGENASE-RELATED"/>
    <property type="match status" value="1"/>
</dbReference>
<dbReference type="STRING" id="652103.Rpdx1_4097"/>
<organism evidence="3 4">
    <name type="scientific">Rhodopseudomonas palustris (strain DX-1)</name>
    <dbReference type="NCBI Taxonomy" id="652103"/>
    <lineage>
        <taxon>Bacteria</taxon>
        <taxon>Pseudomonadati</taxon>
        <taxon>Pseudomonadota</taxon>
        <taxon>Alphaproteobacteria</taxon>
        <taxon>Hyphomicrobiales</taxon>
        <taxon>Nitrobacteraceae</taxon>
        <taxon>Rhodopseudomonas</taxon>
    </lineage>
</organism>
<dbReference type="KEGG" id="rpx:Rpdx1_4097"/>
<dbReference type="Pfam" id="PF00106">
    <property type="entry name" value="adh_short"/>
    <property type="match status" value="1"/>
</dbReference>
<keyword evidence="2" id="KW-0560">Oxidoreductase</keyword>
<dbReference type="GO" id="GO:0016491">
    <property type="term" value="F:oxidoreductase activity"/>
    <property type="evidence" value="ECO:0007669"/>
    <property type="project" value="UniProtKB-KW"/>
</dbReference>
<protein>
    <submittedName>
        <fullName evidence="3">Short-chain dehydrogenase/reductase SDR</fullName>
    </submittedName>
</protein>
<gene>
    <name evidence="3" type="ordered locus">Rpdx1_4097</name>
</gene>
<name>E6VKH3_RHOPX</name>
<dbReference type="InterPro" id="IPR036291">
    <property type="entry name" value="NAD(P)-bd_dom_sf"/>
</dbReference>
<dbReference type="SUPFAM" id="SSF51735">
    <property type="entry name" value="NAD(P)-binding Rossmann-fold domains"/>
    <property type="match status" value="1"/>
</dbReference>
<dbReference type="AlphaFoldDB" id="E6VKH3"/>
<dbReference type="eggNOG" id="COG0300">
    <property type="taxonomic scope" value="Bacteria"/>
</dbReference>
<evidence type="ECO:0000256" key="2">
    <source>
        <dbReference type="ARBA" id="ARBA00023002"/>
    </source>
</evidence>
<proteinExistence type="inferred from homology"/>
<dbReference type="PROSITE" id="PS00061">
    <property type="entry name" value="ADH_SHORT"/>
    <property type="match status" value="1"/>
</dbReference>
<dbReference type="InterPro" id="IPR002347">
    <property type="entry name" value="SDR_fam"/>
</dbReference>
<dbReference type="InterPro" id="IPR020904">
    <property type="entry name" value="Sc_DH/Rdtase_CS"/>
</dbReference>
<accession>E6VKH3</accession>
<evidence type="ECO:0000313" key="4">
    <source>
        <dbReference type="Proteomes" id="UP000001402"/>
    </source>
</evidence>